<evidence type="ECO:0008006" key="5">
    <source>
        <dbReference type="Google" id="ProtNLM"/>
    </source>
</evidence>
<organism evidence="3 4">
    <name type="scientific">Deinococcus aetherius</name>
    <dbReference type="NCBI Taxonomy" id="200252"/>
    <lineage>
        <taxon>Bacteria</taxon>
        <taxon>Thermotogati</taxon>
        <taxon>Deinococcota</taxon>
        <taxon>Deinococci</taxon>
        <taxon>Deinococcales</taxon>
        <taxon>Deinococcaceae</taxon>
        <taxon>Deinococcus</taxon>
    </lineage>
</organism>
<evidence type="ECO:0000313" key="4">
    <source>
        <dbReference type="Proteomes" id="UP001064971"/>
    </source>
</evidence>
<dbReference type="Pfam" id="PF13751">
    <property type="entry name" value="DDE_Tnp_1_6"/>
    <property type="match status" value="1"/>
</dbReference>
<dbReference type="EMBL" id="AP026561">
    <property type="protein sequence ID" value="BDP43880.1"/>
    <property type="molecule type" value="Genomic_DNA"/>
</dbReference>
<dbReference type="NCBIfam" id="NF033551">
    <property type="entry name" value="transpos_IS1182"/>
    <property type="match status" value="1"/>
</dbReference>
<dbReference type="InterPro" id="IPR047629">
    <property type="entry name" value="IS1182_transpos"/>
</dbReference>
<keyword evidence="3" id="KW-0614">Plasmid</keyword>
<dbReference type="InterPro" id="IPR008490">
    <property type="entry name" value="Transposase_InsH_N"/>
</dbReference>
<name>A0ABN6RKL4_9DEIO</name>
<dbReference type="InterPro" id="IPR025668">
    <property type="entry name" value="Tnp_DDE_dom"/>
</dbReference>
<feature type="domain" description="Transposase DDE" evidence="2">
    <location>
        <begin position="401"/>
        <end position="524"/>
    </location>
</feature>
<sequence length="548" mass="61558">MLRPDPLGPIPKDTARIALAAFPKGNLYLKLRDELGVLYTDQDFAALFPALGQPALPPWRLALVTVVQFLENLTDRQAAEQVRARLDLKYLLGLELSDPGFDFSVLSEFRARLVAGKAEHLLLDRMLTRFREKGLLKRRGQQRTDSTHVLAAIRHLTRIEFVAETFRGTLNAVGRHAPDWLAPRLDSRWREWYEHRVESYRFPQGAQARLAYVQQVGQDGFSLLDRLHADPSAAPLLSLPAVQTLELVWSQQFRRKAGEVQWKPGTAVPPSAQRPESPYDTEARFSTKRGRGWVGSKVHLTEACEPDLPEVITHVHSSSSCTQDIQVMPTLHHALAAKEMLPKQHLVDSGYVSGTVLADSLEQHGVEVIGPTRPGANWQLRDPEAFKLDDFSLHWESQHATCPQGQRSTSWLLGQSPEGIPLVFVSFPRKVCQSCEVRARCTKSTSDGRCLTLLRQPAFEALQMMRKQQETPEWKTLYNRRSGIEGTVSVAVRAHGARTARYRGEAKLRLQGMATAAGINLERVYAWWQGRPRAATRTACFARLPATA</sequence>
<gene>
    <name evidence="3" type="ORF">DAETH_38490</name>
</gene>
<keyword evidence="4" id="KW-1185">Reference proteome</keyword>
<dbReference type="Pfam" id="PF05598">
    <property type="entry name" value="DUF772"/>
    <property type="match status" value="1"/>
</dbReference>
<evidence type="ECO:0000259" key="1">
    <source>
        <dbReference type="Pfam" id="PF05598"/>
    </source>
</evidence>
<protein>
    <recommendedName>
        <fullName evidence="5">Transposase</fullName>
    </recommendedName>
</protein>
<dbReference type="RefSeq" id="WP_264777721.1">
    <property type="nucleotide sequence ID" value="NZ_AP026561.1"/>
</dbReference>
<dbReference type="PANTHER" id="PTHR35604">
    <property type="entry name" value="TRANSPOSASE INSH FOR INSERTION SEQUENCE ELEMENT IS5A-RELATED"/>
    <property type="match status" value="1"/>
</dbReference>
<reference evidence="3" key="1">
    <citation type="submission" date="2022-07" db="EMBL/GenBank/DDBJ databases">
        <title>Complete Genome Sequence of the Radioresistant Bacterium Deinococcus aetherius ST0316, Isolated from the Air Dust collected in Lower Stratosphere above Japan.</title>
        <authorList>
            <person name="Satoh K."/>
            <person name="Hagiwara K."/>
            <person name="Katsumata K."/>
            <person name="Kubo A."/>
            <person name="Yokobori S."/>
            <person name="Yamagishi A."/>
            <person name="Oono Y."/>
            <person name="Narumi I."/>
        </authorList>
    </citation>
    <scope>NUCLEOTIDE SEQUENCE</scope>
    <source>
        <strain evidence="3">ST0316</strain>
        <plasmid evidence="3">pDAETH-1</plasmid>
    </source>
</reference>
<proteinExistence type="predicted"/>
<dbReference type="Proteomes" id="UP001064971">
    <property type="component" value="Plasmid pDAETH-1"/>
</dbReference>
<dbReference type="PANTHER" id="PTHR35604:SF2">
    <property type="entry name" value="TRANSPOSASE INSH FOR INSERTION SEQUENCE ELEMENT IS5A-RELATED"/>
    <property type="match status" value="1"/>
</dbReference>
<feature type="domain" description="Transposase InsH N-terminal" evidence="1">
    <location>
        <begin position="22"/>
        <end position="112"/>
    </location>
</feature>
<evidence type="ECO:0000313" key="3">
    <source>
        <dbReference type="EMBL" id="BDP43880.1"/>
    </source>
</evidence>
<evidence type="ECO:0000259" key="2">
    <source>
        <dbReference type="Pfam" id="PF13751"/>
    </source>
</evidence>
<geneLocation type="plasmid" evidence="3 4">
    <name>pDAETH-1</name>
</geneLocation>
<accession>A0ABN6RKL4</accession>